<evidence type="ECO:0000313" key="2">
    <source>
        <dbReference type="Proteomes" id="UP000490386"/>
    </source>
</evidence>
<sequence length="70" mass="7656">MEATYDFLADEERDEVEAQLESDYFPAVALLVDTTQRNGGAGTTLLTHAIRECSVTRVDVYETNISVAGS</sequence>
<dbReference type="RefSeq" id="WP_151425051.1">
    <property type="nucleotide sequence ID" value="NZ_WBJX01000008.1"/>
</dbReference>
<protein>
    <recommendedName>
        <fullName evidence="3">GNAT family N-acetyltransferase</fullName>
    </recommendedName>
</protein>
<dbReference type="EMBL" id="WBJX01000008">
    <property type="protein sequence ID" value="KAB1636080.1"/>
    <property type="molecule type" value="Genomic_DNA"/>
</dbReference>
<evidence type="ECO:0008006" key="3">
    <source>
        <dbReference type="Google" id="ProtNLM"/>
    </source>
</evidence>
<reference evidence="1 2" key="1">
    <citation type="submission" date="2019-09" db="EMBL/GenBank/DDBJ databases">
        <title>Phylogeny of genus Pseudoclavibacter and closely related genus.</title>
        <authorList>
            <person name="Li Y."/>
        </authorList>
    </citation>
    <scope>NUCLEOTIDE SEQUENCE [LARGE SCALE GENOMIC DNA]</scope>
    <source>
        <strain evidence="1 2">THG-MD12</strain>
    </source>
</reference>
<organism evidence="1 2">
    <name type="scientific">Pseudoclavibacter terrae</name>
    <dbReference type="NCBI Taxonomy" id="1530195"/>
    <lineage>
        <taxon>Bacteria</taxon>
        <taxon>Bacillati</taxon>
        <taxon>Actinomycetota</taxon>
        <taxon>Actinomycetes</taxon>
        <taxon>Micrococcales</taxon>
        <taxon>Microbacteriaceae</taxon>
        <taxon>Pseudoclavibacter</taxon>
    </lineage>
</organism>
<keyword evidence="2" id="KW-1185">Reference proteome</keyword>
<dbReference type="AlphaFoldDB" id="A0A7J5AZP3"/>
<accession>A0A7J5AZP3</accession>
<gene>
    <name evidence="1" type="ORF">F8O03_17655</name>
</gene>
<name>A0A7J5AZP3_9MICO</name>
<comment type="caution">
    <text evidence="1">The sequence shown here is derived from an EMBL/GenBank/DDBJ whole genome shotgun (WGS) entry which is preliminary data.</text>
</comment>
<proteinExistence type="predicted"/>
<dbReference type="Proteomes" id="UP000490386">
    <property type="component" value="Unassembled WGS sequence"/>
</dbReference>
<evidence type="ECO:0000313" key="1">
    <source>
        <dbReference type="EMBL" id="KAB1636080.1"/>
    </source>
</evidence>